<name>A0A154P1X4_DUFNO</name>
<evidence type="ECO:0008006" key="5">
    <source>
        <dbReference type="Google" id="ProtNLM"/>
    </source>
</evidence>
<evidence type="ECO:0000256" key="1">
    <source>
        <dbReference type="SAM" id="MobiDB-lite"/>
    </source>
</evidence>
<feature type="signal peptide" evidence="2">
    <location>
        <begin position="1"/>
        <end position="18"/>
    </location>
</feature>
<sequence>MYLFVIFVLSKCMVILLARDIGECQITRSLLSTPISSLHRGYSKGFGFQKLREKHEDEPAQCSDQYSGHVRQRYRK</sequence>
<gene>
    <name evidence="3" type="ORF">WN55_05844</name>
</gene>
<proteinExistence type="predicted"/>
<reference evidence="3 4" key="1">
    <citation type="submission" date="2015-07" db="EMBL/GenBank/DDBJ databases">
        <title>The genome of Dufourea novaeangliae.</title>
        <authorList>
            <person name="Pan H."/>
            <person name="Kapheim K."/>
        </authorList>
    </citation>
    <scope>NUCLEOTIDE SEQUENCE [LARGE SCALE GENOMIC DNA]</scope>
    <source>
        <strain evidence="3">0120121106</strain>
        <tissue evidence="3">Whole body</tissue>
    </source>
</reference>
<dbReference type="AlphaFoldDB" id="A0A154P1X4"/>
<keyword evidence="2" id="KW-0732">Signal</keyword>
<evidence type="ECO:0000313" key="3">
    <source>
        <dbReference type="EMBL" id="KZC05324.1"/>
    </source>
</evidence>
<dbReference type="EMBL" id="KQ434787">
    <property type="protein sequence ID" value="KZC05324.1"/>
    <property type="molecule type" value="Genomic_DNA"/>
</dbReference>
<organism evidence="3 4">
    <name type="scientific">Dufourea novaeangliae</name>
    <name type="common">Sweat bee</name>
    <dbReference type="NCBI Taxonomy" id="178035"/>
    <lineage>
        <taxon>Eukaryota</taxon>
        <taxon>Metazoa</taxon>
        <taxon>Ecdysozoa</taxon>
        <taxon>Arthropoda</taxon>
        <taxon>Hexapoda</taxon>
        <taxon>Insecta</taxon>
        <taxon>Pterygota</taxon>
        <taxon>Neoptera</taxon>
        <taxon>Endopterygota</taxon>
        <taxon>Hymenoptera</taxon>
        <taxon>Apocrita</taxon>
        <taxon>Aculeata</taxon>
        <taxon>Apoidea</taxon>
        <taxon>Anthophila</taxon>
        <taxon>Halictidae</taxon>
        <taxon>Rophitinae</taxon>
        <taxon>Dufourea</taxon>
    </lineage>
</organism>
<feature type="region of interest" description="Disordered" evidence="1">
    <location>
        <begin position="56"/>
        <end position="76"/>
    </location>
</feature>
<accession>A0A154P1X4</accession>
<dbReference type="Proteomes" id="UP000076502">
    <property type="component" value="Unassembled WGS sequence"/>
</dbReference>
<evidence type="ECO:0000256" key="2">
    <source>
        <dbReference type="SAM" id="SignalP"/>
    </source>
</evidence>
<protein>
    <recommendedName>
        <fullName evidence="5">Secreted protein</fullName>
    </recommendedName>
</protein>
<keyword evidence="4" id="KW-1185">Reference proteome</keyword>
<feature type="chain" id="PRO_5007599205" description="Secreted protein" evidence="2">
    <location>
        <begin position="19"/>
        <end position="76"/>
    </location>
</feature>
<evidence type="ECO:0000313" key="4">
    <source>
        <dbReference type="Proteomes" id="UP000076502"/>
    </source>
</evidence>